<dbReference type="GO" id="GO:0004672">
    <property type="term" value="F:protein kinase activity"/>
    <property type="evidence" value="ECO:0007669"/>
    <property type="project" value="InterPro"/>
</dbReference>
<dbReference type="Pfam" id="PF06293">
    <property type="entry name" value="Kdo"/>
    <property type="match status" value="1"/>
</dbReference>
<geneLocation type="plasmid" evidence="2">
    <name>pKM77-8_1</name>
</geneLocation>
<accession>A0AAT9I0L4</accession>
<dbReference type="GO" id="GO:0005524">
    <property type="term" value="F:ATP binding"/>
    <property type="evidence" value="ECO:0007669"/>
    <property type="project" value="InterPro"/>
</dbReference>
<protein>
    <recommendedName>
        <fullName evidence="1">Protein kinase domain-containing protein</fullName>
    </recommendedName>
</protein>
<organism evidence="2">
    <name type="scientific">Streptomyces haneummycinicus</name>
    <dbReference type="NCBI Taxonomy" id="3074435"/>
    <lineage>
        <taxon>Bacteria</taxon>
        <taxon>Bacillati</taxon>
        <taxon>Actinomycetota</taxon>
        <taxon>Actinomycetes</taxon>
        <taxon>Kitasatosporales</taxon>
        <taxon>Streptomycetaceae</taxon>
        <taxon>Streptomyces</taxon>
    </lineage>
</organism>
<evidence type="ECO:0000259" key="1">
    <source>
        <dbReference type="PROSITE" id="PS50011"/>
    </source>
</evidence>
<reference evidence="2" key="1">
    <citation type="submission" date="2024-06" db="EMBL/GenBank/DDBJ databases">
        <authorList>
            <consortium name="consrtm"/>
            <person name="Uemura M."/>
            <person name="Terahara T."/>
        </authorList>
    </citation>
    <scope>NUCLEOTIDE SEQUENCE</scope>
    <source>
        <strain evidence="2">KM77-8</strain>
        <plasmid evidence="2">pKM77-8_1</plasmid>
    </source>
</reference>
<gene>
    <name evidence="2" type="ORF">SHKM778_95230</name>
</gene>
<name>A0AAT9I0L4_9ACTN</name>
<keyword evidence="2" id="KW-0614">Plasmid</keyword>
<evidence type="ECO:0000313" key="2">
    <source>
        <dbReference type="EMBL" id="BFO23135.1"/>
    </source>
</evidence>
<dbReference type="EMBL" id="AP035769">
    <property type="protein sequence ID" value="BFO23135.1"/>
    <property type="molecule type" value="Genomic_DNA"/>
</dbReference>
<reference evidence="2" key="2">
    <citation type="submission" date="2024-07" db="EMBL/GenBank/DDBJ databases">
        <title>Streptomyces haneummycinica sp. nov., a new antibiotic-producing actinobacterium isolated from marine sediment.</title>
        <authorList>
            <person name="Uemura M."/>
            <person name="Hamada M."/>
            <person name="Hirano S."/>
            <person name="Kobayashi K."/>
            <person name="Ohshiro T."/>
            <person name="Kobayashi T."/>
            <person name="Terahara T."/>
        </authorList>
    </citation>
    <scope>NUCLEOTIDE SEQUENCE</scope>
    <source>
        <strain evidence="2">KM77-8</strain>
        <plasmid evidence="2">pKM77-8_1</plasmid>
    </source>
</reference>
<dbReference type="PROSITE" id="PS50011">
    <property type="entry name" value="PROTEIN_KINASE_DOM"/>
    <property type="match status" value="1"/>
</dbReference>
<dbReference type="AlphaFoldDB" id="A0AAT9I0L4"/>
<dbReference type="SUPFAM" id="SSF56112">
    <property type="entry name" value="Protein kinase-like (PK-like)"/>
    <property type="match status" value="2"/>
</dbReference>
<feature type="domain" description="Protein kinase" evidence="1">
    <location>
        <begin position="1"/>
        <end position="304"/>
    </location>
</feature>
<dbReference type="InterPro" id="IPR011009">
    <property type="entry name" value="Kinase-like_dom_sf"/>
</dbReference>
<sequence>MEGLSVLDVEGTKSVSLPGQRVAQVPPIGRADAEALAGEPAHWEQVTDRRGAAVWRVSGPHGLWALKVGTGEGAATVARETAVLQQTHSVVPGLSYGGRAKAGRGAGSAWLITPWLNGASTWSRFETVRQQHDEDRSSALAAAVDVCQAVAALHAAGWVHGDLQPHHTVHTSGAVRLIDCTWASGPLLAPSHTFLGGLLHLMSPELMHRVEAGTRPVVTEPSDEVYALAAGLWWAATGTWHRDYAAAGVDPARFTAAVLRGLLLRNRLPHGHITHWPQLEEVLQYALLRPASARPSAEQMGQWLRQIGPG</sequence>
<dbReference type="Gene3D" id="1.10.510.10">
    <property type="entry name" value="Transferase(Phosphotransferase) domain 1"/>
    <property type="match status" value="1"/>
</dbReference>
<proteinExistence type="predicted"/>
<dbReference type="InterPro" id="IPR000719">
    <property type="entry name" value="Prot_kinase_dom"/>
</dbReference>